<evidence type="ECO:0000313" key="2">
    <source>
        <dbReference type="Proteomes" id="UP000562682"/>
    </source>
</evidence>
<comment type="caution">
    <text evidence="1">The sequence shown here is derived from an EMBL/GenBank/DDBJ whole genome shotgun (WGS) entry which is preliminary data.</text>
</comment>
<dbReference type="EMBL" id="JAAOAK010000489">
    <property type="protein sequence ID" value="KAF5663415.1"/>
    <property type="molecule type" value="Genomic_DNA"/>
</dbReference>
<dbReference type="AlphaFoldDB" id="A0A8H5T0K0"/>
<evidence type="ECO:0000313" key="1">
    <source>
        <dbReference type="EMBL" id="KAF5663415.1"/>
    </source>
</evidence>
<proteinExistence type="predicted"/>
<name>A0A8H5T0K0_9HYPO</name>
<keyword evidence="2" id="KW-1185">Reference proteome</keyword>
<organism evidence="1 2">
    <name type="scientific">Fusarium denticulatum</name>
    <dbReference type="NCBI Taxonomy" id="48507"/>
    <lineage>
        <taxon>Eukaryota</taxon>
        <taxon>Fungi</taxon>
        <taxon>Dikarya</taxon>
        <taxon>Ascomycota</taxon>
        <taxon>Pezizomycotina</taxon>
        <taxon>Sordariomycetes</taxon>
        <taxon>Hypocreomycetidae</taxon>
        <taxon>Hypocreales</taxon>
        <taxon>Nectriaceae</taxon>
        <taxon>Fusarium</taxon>
        <taxon>Fusarium fujikuroi species complex</taxon>
    </lineage>
</organism>
<sequence>MPKPMPATHESDGKYRWSAFHKALRNSATAPELVSTYWDSSDWSEDEFPEKTRRPHRFYIDEDINLVDLVEAKYLP</sequence>
<accession>A0A8H5T0K0</accession>
<protein>
    <submittedName>
        <fullName evidence="1">Uncharacterized protein</fullName>
    </submittedName>
</protein>
<gene>
    <name evidence="1" type="ORF">FDENT_13139</name>
</gene>
<dbReference type="Proteomes" id="UP000562682">
    <property type="component" value="Unassembled WGS sequence"/>
</dbReference>
<reference evidence="1 2" key="1">
    <citation type="submission" date="2020-05" db="EMBL/GenBank/DDBJ databases">
        <title>Identification and distribution of gene clusters putatively required for synthesis of sphingolipid metabolism inhibitors in phylogenetically diverse species of the filamentous fungus Fusarium.</title>
        <authorList>
            <person name="Kim H.-S."/>
            <person name="Busman M."/>
            <person name="Brown D.W."/>
            <person name="Divon H."/>
            <person name="Uhlig S."/>
            <person name="Proctor R.H."/>
        </authorList>
    </citation>
    <scope>NUCLEOTIDE SEQUENCE [LARGE SCALE GENOMIC DNA]</scope>
    <source>
        <strain evidence="1 2">NRRL 25311</strain>
    </source>
</reference>